<dbReference type="EMBL" id="FQZM01000061">
    <property type="protein sequence ID" value="SHJ78734.1"/>
    <property type="molecule type" value="Genomic_DNA"/>
</dbReference>
<gene>
    <name evidence="7" type="ORF">SAMN02745219_03337</name>
</gene>
<dbReference type="OrthoDB" id="9805416at2"/>
<dbReference type="AlphaFoldDB" id="A0A1M6M5H2"/>
<dbReference type="Pfam" id="PF00389">
    <property type="entry name" value="2-Hacid_dh"/>
    <property type="match status" value="1"/>
</dbReference>
<evidence type="ECO:0000256" key="2">
    <source>
        <dbReference type="ARBA" id="ARBA00023002"/>
    </source>
</evidence>
<dbReference type="SUPFAM" id="SSF51735">
    <property type="entry name" value="NAD(P)-binding Rossmann-fold domains"/>
    <property type="match status" value="1"/>
</dbReference>
<dbReference type="SUPFAM" id="SSF52283">
    <property type="entry name" value="Formate/glycerate dehydrogenase catalytic domain-like"/>
    <property type="match status" value="1"/>
</dbReference>
<keyword evidence="2 4" id="KW-0560">Oxidoreductase</keyword>
<dbReference type="InterPro" id="IPR036291">
    <property type="entry name" value="NAD(P)-bd_dom_sf"/>
</dbReference>
<dbReference type="InterPro" id="IPR050857">
    <property type="entry name" value="D-2-hydroxyacid_DH"/>
</dbReference>
<dbReference type="FunFam" id="3.40.50.720:FF:000203">
    <property type="entry name" value="D-3-phosphoglycerate dehydrogenase (SerA)"/>
    <property type="match status" value="1"/>
</dbReference>
<dbReference type="PROSITE" id="PS00670">
    <property type="entry name" value="D_2_HYDROXYACID_DH_2"/>
    <property type="match status" value="1"/>
</dbReference>
<protein>
    <submittedName>
        <fullName evidence="7">D-3-phosphoglycerate dehydrogenase</fullName>
    </submittedName>
</protein>
<proteinExistence type="inferred from homology"/>
<dbReference type="Proteomes" id="UP000184529">
    <property type="component" value="Unassembled WGS sequence"/>
</dbReference>
<evidence type="ECO:0000259" key="5">
    <source>
        <dbReference type="Pfam" id="PF00389"/>
    </source>
</evidence>
<comment type="similarity">
    <text evidence="1 4">Belongs to the D-isomer specific 2-hydroxyacid dehydrogenase family.</text>
</comment>
<keyword evidence="3" id="KW-0520">NAD</keyword>
<accession>A0A1M6M5H2</accession>
<reference evidence="8" key="1">
    <citation type="submission" date="2016-11" db="EMBL/GenBank/DDBJ databases">
        <authorList>
            <person name="Varghese N."/>
            <person name="Submissions S."/>
        </authorList>
    </citation>
    <scope>NUCLEOTIDE SEQUENCE [LARGE SCALE GENOMIC DNA]</scope>
    <source>
        <strain evidence="8">DSM 16057</strain>
    </source>
</reference>
<dbReference type="STRING" id="1121432.SAMN02745219_03337"/>
<dbReference type="InterPro" id="IPR043322">
    <property type="entry name" value="CtBP"/>
</dbReference>
<dbReference type="InterPro" id="IPR006139">
    <property type="entry name" value="D-isomer_2_OHA_DH_cat_dom"/>
</dbReference>
<evidence type="ECO:0000313" key="7">
    <source>
        <dbReference type="EMBL" id="SHJ78734.1"/>
    </source>
</evidence>
<evidence type="ECO:0000256" key="3">
    <source>
        <dbReference type="ARBA" id="ARBA00023027"/>
    </source>
</evidence>
<dbReference type="InterPro" id="IPR006140">
    <property type="entry name" value="D-isomer_DH_NAD-bd"/>
</dbReference>
<dbReference type="RefSeq" id="WP_072871311.1">
    <property type="nucleotide sequence ID" value="NZ_FQZM01000061.1"/>
</dbReference>
<dbReference type="GO" id="GO:0003714">
    <property type="term" value="F:transcription corepressor activity"/>
    <property type="evidence" value="ECO:0007669"/>
    <property type="project" value="InterPro"/>
</dbReference>
<evidence type="ECO:0000259" key="6">
    <source>
        <dbReference type="Pfam" id="PF02826"/>
    </source>
</evidence>
<organism evidence="7 8">
    <name type="scientific">Desulfofundulus thermosubterraneus DSM 16057</name>
    <dbReference type="NCBI Taxonomy" id="1121432"/>
    <lineage>
        <taxon>Bacteria</taxon>
        <taxon>Bacillati</taxon>
        <taxon>Bacillota</taxon>
        <taxon>Clostridia</taxon>
        <taxon>Eubacteriales</taxon>
        <taxon>Peptococcaceae</taxon>
        <taxon>Desulfofundulus</taxon>
    </lineage>
</organism>
<dbReference type="Gene3D" id="3.40.50.720">
    <property type="entry name" value="NAD(P)-binding Rossmann-like Domain"/>
    <property type="match status" value="2"/>
</dbReference>
<name>A0A1M6M5H2_9FIRM</name>
<dbReference type="InterPro" id="IPR029753">
    <property type="entry name" value="D-isomer_DH_CS"/>
</dbReference>
<dbReference type="GO" id="GO:0016616">
    <property type="term" value="F:oxidoreductase activity, acting on the CH-OH group of donors, NAD or NADP as acceptor"/>
    <property type="evidence" value="ECO:0007669"/>
    <property type="project" value="InterPro"/>
</dbReference>
<evidence type="ECO:0000256" key="4">
    <source>
        <dbReference type="RuleBase" id="RU003719"/>
    </source>
</evidence>
<evidence type="ECO:0000313" key="8">
    <source>
        <dbReference type="Proteomes" id="UP000184529"/>
    </source>
</evidence>
<evidence type="ECO:0000256" key="1">
    <source>
        <dbReference type="ARBA" id="ARBA00005854"/>
    </source>
</evidence>
<dbReference type="GO" id="GO:0051287">
    <property type="term" value="F:NAD binding"/>
    <property type="evidence" value="ECO:0007669"/>
    <property type="project" value="InterPro"/>
</dbReference>
<feature type="domain" description="D-isomer specific 2-hydroxyacid dehydrogenase NAD-binding" evidence="6">
    <location>
        <begin position="110"/>
        <end position="286"/>
    </location>
</feature>
<dbReference type="PROSITE" id="PS00671">
    <property type="entry name" value="D_2_HYDROXYACID_DH_3"/>
    <property type="match status" value="1"/>
</dbReference>
<dbReference type="CDD" id="cd05299">
    <property type="entry name" value="CtBP_dh"/>
    <property type="match status" value="1"/>
</dbReference>
<dbReference type="PANTHER" id="PTHR42789:SF1">
    <property type="entry name" value="D-ISOMER SPECIFIC 2-HYDROXYACID DEHYDROGENASE FAMILY PROTEIN (AFU_ORTHOLOGUE AFUA_6G10090)"/>
    <property type="match status" value="1"/>
</dbReference>
<sequence length="331" mass="36609">MSQFKVVVTDYEYGNLKYEEEILARAGITLVPAQCRTEEELIAACKDAHGLLNQYAQITRRVIEALDNCKVIARYGVGVNTIDLAAATEKGICVVNVPDYCMDEVSDHALALLLACARKVVLLNNSVKAGTWDYKISRPISRLRGQTLGIVGFGRIPRTLAGKAKPFGFHLLVYDPYLTQADVEPYGATLVELEELLAKSDFVSVHAPLTPETYHLIGEKELGFMKPSAFIINTSRGPVIDEKALIKALQEGRIAGAGLDVLEEEPAPRDNPLLTMDNVIINPHVAWYSEQAEIELRTKAAQGVVEVLQGYYPRNLVNKEVKDKVHLKRLP</sequence>
<dbReference type="PANTHER" id="PTHR42789">
    <property type="entry name" value="D-ISOMER SPECIFIC 2-HYDROXYACID DEHYDROGENASE FAMILY PROTEIN (AFU_ORTHOLOGUE AFUA_6G10090)"/>
    <property type="match status" value="1"/>
</dbReference>
<dbReference type="Pfam" id="PF02826">
    <property type="entry name" value="2-Hacid_dh_C"/>
    <property type="match status" value="1"/>
</dbReference>
<feature type="domain" description="D-isomer specific 2-hydroxyacid dehydrogenase catalytic" evidence="5">
    <location>
        <begin position="18"/>
        <end position="318"/>
    </location>
</feature>
<keyword evidence="8" id="KW-1185">Reference proteome</keyword>